<dbReference type="AlphaFoldDB" id="A0A5J5AL80"/>
<evidence type="ECO:0000259" key="11">
    <source>
        <dbReference type="PROSITE" id="PS51635"/>
    </source>
</evidence>
<dbReference type="GO" id="GO:0016042">
    <property type="term" value="P:lipid catabolic process"/>
    <property type="evidence" value="ECO:0007669"/>
    <property type="project" value="UniProtKB-UniRule"/>
</dbReference>
<accession>A0A5J5AL80</accession>
<dbReference type="GO" id="GO:0006952">
    <property type="term" value="P:defense response"/>
    <property type="evidence" value="ECO:0007669"/>
    <property type="project" value="UniProtKB-KW"/>
</dbReference>
<evidence type="ECO:0000256" key="3">
    <source>
        <dbReference type="ARBA" id="ARBA00022801"/>
    </source>
</evidence>
<keyword evidence="5 7" id="KW-0442">Lipid degradation</keyword>
<keyword evidence="3 7" id="KW-0378">Hydrolase</keyword>
<evidence type="ECO:0000256" key="8">
    <source>
        <dbReference type="RuleBase" id="RU361262"/>
    </source>
</evidence>
<dbReference type="Pfam" id="PF05701">
    <property type="entry name" value="WEMBL"/>
    <property type="match status" value="1"/>
</dbReference>
<dbReference type="SUPFAM" id="SSF52151">
    <property type="entry name" value="FabD/lysophospholipase-like"/>
    <property type="match status" value="1"/>
</dbReference>
<evidence type="ECO:0000256" key="9">
    <source>
        <dbReference type="SAM" id="Coils"/>
    </source>
</evidence>
<comment type="similarity">
    <text evidence="2 8">Belongs to the patatin family.</text>
</comment>
<dbReference type="GO" id="GO:0047372">
    <property type="term" value="F:monoacylglycerol lipase activity"/>
    <property type="evidence" value="ECO:0007669"/>
    <property type="project" value="TreeGrafter"/>
</dbReference>
<sequence>MESNNGARTNSYLQKARETGSNTSAVKITELQKTKEELKRAKDDAMQSWLDSRPLIDELEKLQSSFESAKKRSTMSTSVISELESQLETTNMSIRTKKEEELKDRTMINEITQALDQEREGMEQLKRETEEGRGARSKLKQDLRLRRQKLRKKQLMLRAVRLESQALSASAEEALLNINRSEMDNITVQLTQEEYYALTRRAKEESSLADWRVSVSAEQRIVAKASRDSALRRLEEEYSDNKLRKRKMKDEIPQDGNTMIEAEEQDSRTRVGAQVNNRPTVFPKARAKLIAESSQDTLLIAICLLTTLQFSQPQMAAGLTKGKMVTVLSIDGGGIRGIIPGTLLGRLESLLQKLDGPSARIADYFDVIAGTSTGGLVTTMLTAPNKDNRPMYAAKDINSFYLEHGPKIFPQTSRNTFMDRVSSLFGAVTGPEYDGKYLRSLVRQILGDITIKQTLTDVIIPTFDIKHLQPIIFSTDDGKANVSKNALLSDICISTSAAPTFLPAHYFETKDADGKTRSFDLIDGGVAANNPTLMAISHISKEILMGNFQFIDIEPMDSKRMLVLSLGTGVAKREEKYSAATAAKWGLLNWVYDNGATPLLDIHGDASSDMVDIHVSTLFQALHREKNYLRIQDDTLTGDASSVDIATSENMQRLVQIGEELLEKPVSRVNLETGRFEAVEGEGTNEEALSRFTNLLSEERKHRQTSENPIEI</sequence>
<protein>
    <recommendedName>
        <fullName evidence="8">Patatin</fullName>
        <ecNumber evidence="8">3.1.1.-</ecNumber>
    </recommendedName>
</protein>
<evidence type="ECO:0000256" key="6">
    <source>
        <dbReference type="ARBA" id="ARBA00023098"/>
    </source>
</evidence>
<dbReference type="PANTHER" id="PTHR32176">
    <property type="entry name" value="XYLOSE ISOMERASE"/>
    <property type="match status" value="1"/>
</dbReference>
<evidence type="ECO:0000256" key="5">
    <source>
        <dbReference type="ARBA" id="ARBA00022963"/>
    </source>
</evidence>
<feature type="short sequence motif" description="DGA/G" evidence="7">
    <location>
        <begin position="523"/>
        <end position="525"/>
    </location>
</feature>
<dbReference type="InterPro" id="IPR008545">
    <property type="entry name" value="Web"/>
</dbReference>
<comment type="similarity">
    <text evidence="1">Belongs to the WEB family.</text>
</comment>
<keyword evidence="6 7" id="KW-0443">Lipid metabolism</keyword>
<dbReference type="PANTHER" id="PTHR32176:SF99">
    <property type="entry name" value="PATATIN"/>
    <property type="match status" value="1"/>
</dbReference>
<feature type="active site" description="Nucleophile" evidence="7">
    <location>
        <position position="372"/>
    </location>
</feature>
<feature type="domain" description="PNPLA" evidence="11">
    <location>
        <begin position="328"/>
        <end position="536"/>
    </location>
</feature>
<dbReference type="EMBL" id="CM018043">
    <property type="protein sequence ID" value="KAA8531733.1"/>
    <property type="molecule type" value="Genomic_DNA"/>
</dbReference>
<comment type="domain">
    <text evidence="8">The nitrogen atoms of the two glycine residues in the GGXR motif define the oxyanion hole, and stabilize the oxyanion that forms during the nucleophilic attack by the catalytic serine during substrate cleavage.</text>
</comment>
<proteinExistence type="inferred from homology"/>
<feature type="region of interest" description="Disordered" evidence="10">
    <location>
        <begin position="1"/>
        <end position="26"/>
    </location>
</feature>
<dbReference type="InterPro" id="IPR016035">
    <property type="entry name" value="Acyl_Trfase/lysoPLipase"/>
</dbReference>
<dbReference type="CDD" id="cd07214">
    <property type="entry name" value="Pat17_isozyme_like"/>
    <property type="match status" value="1"/>
</dbReference>
<dbReference type="OrthoDB" id="1658288at2759"/>
<reference evidence="12 13" key="1">
    <citation type="submission" date="2019-09" db="EMBL/GenBank/DDBJ databases">
        <title>A chromosome-level genome assembly of the Chinese tupelo Nyssa sinensis.</title>
        <authorList>
            <person name="Yang X."/>
            <person name="Kang M."/>
            <person name="Yang Y."/>
            <person name="Xiong H."/>
            <person name="Wang M."/>
            <person name="Zhang Z."/>
            <person name="Wang Z."/>
            <person name="Wu H."/>
            <person name="Ma T."/>
            <person name="Liu J."/>
            <person name="Xi Z."/>
        </authorList>
    </citation>
    <scope>NUCLEOTIDE SEQUENCE [LARGE SCALE GENOMIC DNA]</scope>
    <source>
        <strain evidence="12">J267</strain>
        <tissue evidence="12">Leaf</tissue>
    </source>
</reference>
<feature type="short sequence motif" description="GXSXG" evidence="7">
    <location>
        <begin position="370"/>
        <end position="374"/>
    </location>
</feature>
<dbReference type="Proteomes" id="UP000325577">
    <property type="component" value="Linkage Group LG2"/>
</dbReference>
<keyword evidence="4" id="KW-0611">Plant defense</keyword>
<dbReference type="Gene3D" id="3.40.1090.10">
    <property type="entry name" value="Cytosolic phospholipase A2 catalytic domain"/>
    <property type="match status" value="1"/>
</dbReference>
<dbReference type="GO" id="GO:0004620">
    <property type="term" value="F:phospholipase activity"/>
    <property type="evidence" value="ECO:0007669"/>
    <property type="project" value="TreeGrafter"/>
</dbReference>
<dbReference type="InterPro" id="IPR002641">
    <property type="entry name" value="PNPLA_dom"/>
</dbReference>
<evidence type="ECO:0000256" key="7">
    <source>
        <dbReference type="PROSITE-ProRule" id="PRU01161"/>
    </source>
</evidence>
<comment type="function">
    <text evidence="8">Lipolytic acyl hydrolase (LAH).</text>
</comment>
<name>A0A5J5AL80_9ASTE</name>
<dbReference type="EC" id="3.1.1.-" evidence="8"/>
<dbReference type="PROSITE" id="PS51635">
    <property type="entry name" value="PNPLA"/>
    <property type="match status" value="1"/>
</dbReference>
<feature type="active site" description="Proton acceptor" evidence="7">
    <location>
        <position position="523"/>
    </location>
</feature>
<dbReference type="FunFam" id="3.40.1090.10:FF:000005">
    <property type="entry name" value="Patatin"/>
    <property type="match status" value="1"/>
</dbReference>
<evidence type="ECO:0000256" key="1">
    <source>
        <dbReference type="ARBA" id="ARBA00005485"/>
    </source>
</evidence>
<organism evidence="12 13">
    <name type="scientific">Nyssa sinensis</name>
    <dbReference type="NCBI Taxonomy" id="561372"/>
    <lineage>
        <taxon>Eukaryota</taxon>
        <taxon>Viridiplantae</taxon>
        <taxon>Streptophyta</taxon>
        <taxon>Embryophyta</taxon>
        <taxon>Tracheophyta</taxon>
        <taxon>Spermatophyta</taxon>
        <taxon>Magnoliopsida</taxon>
        <taxon>eudicotyledons</taxon>
        <taxon>Gunneridae</taxon>
        <taxon>Pentapetalae</taxon>
        <taxon>asterids</taxon>
        <taxon>Cornales</taxon>
        <taxon>Nyssaceae</taxon>
        <taxon>Nyssa</taxon>
    </lineage>
</organism>
<evidence type="ECO:0000313" key="12">
    <source>
        <dbReference type="EMBL" id="KAA8531733.1"/>
    </source>
</evidence>
<feature type="coiled-coil region" evidence="9">
    <location>
        <begin position="80"/>
        <end position="165"/>
    </location>
</feature>
<evidence type="ECO:0000256" key="4">
    <source>
        <dbReference type="ARBA" id="ARBA00022821"/>
    </source>
</evidence>
<feature type="short sequence motif" description="GXGXXG" evidence="7">
    <location>
        <begin position="332"/>
        <end position="337"/>
    </location>
</feature>
<evidence type="ECO:0000313" key="13">
    <source>
        <dbReference type="Proteomes" id="UP000325577"/>
    </source>
</evidence>
<keyword evidence="9" id="KW-0175">Coiled coil</keyword>
<evidence type="ECO:0000256" key="10">
    <source>
        <dbReference type="SAM" id="MobiDB-lite"/>
    </source>
</evidence>
<dbReference type="Pfam" id="PF01734">
    <property type="entry name" value="Patatin"/>
    <property type="match status" value="1"/>
</dbReference>
<keyword evidence="13" id="KW-1185">Reference proteome</keyword>
<gene>
    <name evidence="12" type="ORF">F0562_006550</name>
</gene>
<evidence type="ECO:0000256" key="2">
    <source>
        <dbReference type="ARBA" id="ARBA00010240"/>
    </source>
</evidence>